<dbReference type="EMBL" id="VSSQ01028075">
    <property type="protein sequence ID" value="MPM77639.1"/>
    <property type="molecule type" value="Genomic_DNA"/>
</dbReference>
<dbReference type="SUPFAM" id="SSF63446">
    <property type="entry name" value="Type I dockerin domain"/>
    <property type="match status" value="1"/>
</dbReference>
<dbReference type="AlphaFoldDB" id="A0A645CL43"/>
<evidence type="ECO:0000313" key="1">
    <source>
        <dbReference type="EMBL" id="MPM77639.1"/>
    </source>
</evidence>
<name>A0A645CL43_9ZZZZ</name>
<proteinExistence type="predicted"/>
<protein>
    <recommendedName>
        <fullName evidence="2">Dockerin domain-containing protein</fullName>
    </recommendedName>
</protein>
<reference evidence="1" key="1">
    <citation type="submission" date="2019-08" db="EMBL/GenBank/DDBJ databases">
        <authorList>
            <person name="Kucharzyk K."/>
            <person name="Murdoch R.W."/>
            <person name="Higgins S."/>
            <person name="Loffler F."/>
        </authorList>
    </citation>
    <scope>NUCLEOTIDE SEQUENCE</scope>
</reference>
<accession>A0A645CL43</accession>
<dbReference type="PROSITE" id="PS00018">
    <property type="entry name" value="EF_HAND_1"/>
    <property type="match status" value="2"/>
</dbReference>
<sequence length="88" mass="9374">MVATAQSHARYTKNNISSVELDISGITGNLLSGDIDGNDVIEFLDLSAILSNYNQVKTDPADVDGNGVIEFLDLSAVLSNYNKNAVVD</sequence>
<dbReference type="Gene3D" id="2.60.40.4130">
    <property type="match status" value="1"/>
</dbReference>
<comment type="caution">
    <text evidence="1">The sequence shown here is derived from an EMBL/GenBank/DDBJ whole genome shotgun (WGS) entry which is preliminary data.</text>
</comment>
<evidence type="ECO:0008006" key="2">
    <source>
        <dbReference type="Google" id="ProtNLM"/>
    </source>
</evidence>
<dbReference type="InterPro" id="IPR036439">
    <property type="entry name" value="Dockerin_dom_sf"/>
</dbReference>
<dbReference type="InterPro" id="IPR018247">
    <property type="entry name" value="EF_Hand_1_Ca_BS"/>
</dbReference>
<gene>
    <name evidence="1" type="ORF">SDC9_124646</name>
</gene>
<dbReference type="GO" id="GO:0000272">
    <property type="term" value="P:polysaccharide catabolic process"/>
    <property type="evidence" value="ECO:0007669"/>
    <property type="project" value="InterPro"/>
</dbReference>
<organism evidence="1">
    <name type="scientific">bioreactor metagenome</name>
    <dbReference type="NCBI Taxonomy" id="1076179"/>
    <lineage>
        <taxon>unclassified sequences</taxon>
        <taxon>metagenomes</taxon>
        <taxon>ecological metagenomes</taxon>
    </lineage>
</organism>